<accession>A0A1T4Z5G8</accession>
<dbReference type="PIRSF" id="PIRSF002741">
    <property type="entry name" value="MppA"/>
    <property type="match status" value="1"/>
</dbReference>
<gene>
    <name evidence="3" type="ORF">SAMN06295964_2601</name>
</gene>
<dbReference type="GO" id="GO:0043190">
    <property type="term" value="C:ATP-binding cassette (ABC) transporter complex"/>
    <property type="evidence" value="ECO:0007669"/>
    <property type="project" value="InterPro"/>
</dbReference>
<dbReference type="PROSITE" id="PS51257">
    <property type="entry name" value="PROKAR_LIPOPROTEIN"/>
    <property type="match status" value="1"/>
</dbReference>
<dbReference type="PANTHER" id="PTHR30290">
    <property type="entry name" value="PERIPLASMIC BINDING COMPONENT OF ABC TRANSPORTER"/>
    <property type="match status" value="1"/>
</dbReference>
<keyword evidence="4" id="KW-1185">Reference proteome</keyword>
<sequence>MRTRRSALAGVALAAVASLTLAACSSGGDDDNGGSDSTDAVITAYSTEPQNPLVTTNTNEVGGGNIIDLIYAGLVSYKADGSQELEVAESIESEDNKVWTIKLKDWQFTDGTPVTAESFVKAWNYGAAAENAQLSSYFYYPIEGTDDEGIILDKGSEMSGLKVVDEKTFEVTLKNPEALFPLRLGYSAYFPLPEAAFADIAAFGKAPIGNGPYKLDSWENNVEAVMSPNEDYDGNRPAKNGGVTFKFYTNPDSAYSDVQAGNLDVLDQAPPSALTTFKTDDSVQAFEAAGTVNSTITIPESLDHFSGEEGNLRRQALSRAINRKEITDKIFDGTRSPAKEFSSELMPEYTEDIPGAEVLEFDADEAKKLWSEADAIAPWSGKFVIAYNGDGPGNKEWVEALTNQLKNNLGIDAQPKAYATFAELRTKVTDRTIGTAFRTGWQPDYPSVYNYLGPIFGTGAGSNDGDYTNKEFDKLLSDALSAEGDEQAKLLADAQAILMEELPALPLWNTNVAAVAATGVENVEFNWQNKPEYQNITK</sequence>
<dbReference type="CDD" id="cd00995">
    <property type="entry name" value="PBP2_NikA_DppA_OppA_like"/>
    <property type="match status" value="1"/>
</dbReference>
<evidence type="ECO:0000313" key="3">
    <source>
        <dbReference type="EMBL" id="SKB09300.1"/>
    </source>
</evidence>
<feature type="chain" id="PRO_5038884345" evidence="1">
    <location>
        <begin position="23"/>
        <end position="538"/>
    </location>
</feature>
<organism evidence="3 4">
    <name type="scientific">Aeromicrobium choanae</name>
    <dbReference type="NCBI Taxonomy" id="1736691"/>
    <lineage>
        <taxon>Bacteria</taxon>
        <taxon>Bacillati</taxon>
        <taxon>Actinomycetota</taxon>
        <taxon>Actinomycetes</taxon>
        <taxon>Propionibacteriales</taxon>
        <taxon>Nocardioidaceae</taxon>
        <taxon>Aeromicrobium</taxon>
    </lineage>
</organism>
<dbReference type="GO" id="GO:0042597">
    <property type="term" value="C:periplasmic space"/>
    <property type="evidence" value="ECO:0007669"/>
    <property type="project" value="UniProtKB-ARBA"/>
</dbReference>
<dbReference type="STRING" id="1736691.SAMN06295964_2601"/>
<dbReference type="Gene3D" id="3.90.76.10">
    <property type="entry name" value="Dipeptide-binding Protein, Domain 1"/>
    <property type="match status" value="1"/>
</dbReference>
<feature type="signal peptide" evidence="1">
    <location>
        <begin position="1"/>
        <end position="22"/>
    </location>
</feature>
<proteinExistence type="predicted"/>
<dbReference type="PANTHER" id="PTHR30290:SF83">
    <property type="entry name" value="ABC TRANSPORTER SUBSTRATE-BINDING PROTEIN"/>
    <property type="match status" value="1"/>
</dbReference>
<evidence type="ECO:0000313" key="4">
    <source>
        <dbReference type="Proteomes" id="UP000191040"/>
    </source>
</evidence>
<name>A0A1T4Z5G8_9ACTN</name>
<dbReference type="SUPFAM" id="SSF53850">
    <property type="entry name" value="Periplasmic binding protein-like II"/>
    <property type="match status" value="1"/>
</dbReference>
<feature type="domain" description="Solute-binding protein family 5" evidence="2">
    <location>
        <begin position="86"/>
        <end position="462"/>
    </location>
</feature>
<dbReference type="Gene3D" id="3.40.190.10">
    <property type="entry name" value="Periplasmic binding protein-like II"/>
    <property type="match status" value="1"/>
</dbReference>
<dbReference type="Gene3D" id="3.10.105.10">
    <property type="entry name" value="Dipeptide-binding Protein, Domain 3"/>
    <property type="match status" value="1"/>
</dbReference>
<reference evidence="4" key="1">
    <citation type="submission" date="2017-02" db="EMBL/GenBank/DDBJ databases">
        <authorList>
            <person name="Varghese N."/>
            <person name="Submissions S."/>
        </authorList>
    </citation>
    <scope>NUCLEOTIDE SEQUENCE [LARGE SCALE GENOMIC DNA]</scope>
    <source>
        <strain evidence="4">9H-4</strain>
    </source>
</reference>
<dbReference type="Pfam" id="PF00496">
    <property type="entry name" value="SBP_bac_5"/>
    <property type="match status" value="1"/>
</dbReference>
<dbReference type="OrthoDB" id="9046151at2"/>
<dbReference type="EMBL" id="LT796768">
    <property type="protein sequence ID" value="SKB09300.1"/>
    <property type="molecule type" value="Genomic_DNA"/>
</dbReference>
<dbReference type="AlphaFoldDB" id="A0A1T4Z5G8"/>
<dbReference type="Proteomes" id="UP000191040">
    <property type="component" value="Chromosome I"/>
</dbReference>
<dbReference type="InterPro" id="IPR030678">
    <property type="entry name" value="Peptide/Ni-bd"/>
</dbReference>
<dbReference type="InterPro" id="IPR039424">
    <property type="entry name" value="SBP_5"/>
</dbReference>
<evidence type="ECO:0000259" key="2">
    <source>
        <dbReference type="Pfam" id="PF00496"/>
    </source>
</evidence>
<dbReference type="RefSeq" id="WP_078700550.1">
    <property type="nucleotide sequence ID" value="NZ_LT796768.1"/>
</dbReference>
<evidence type="ECO:0000256" key="1">
    <source>
        <dbReference type="SAM" id="SignalP"/>
    </source>
</evidence>
<dbReference type="GO" id="GO:1904680">
    <property type="term" value="F:peptide transmembrane transporter activity"/>
    <property type="evidence" value="ECO:0007669"/>
    <property type="project" value="TreeGrafter"/>
</dbReference>
<dbReference type="GO" id="GO:0015833">
    <property type="term" value="P:peptide transport"/>
    <property type="evidence" value="ECO:0007669"/>
    <property type="project" value="TreeGrafter"/>
</dbReference>
<keyword evidence="1" id="KW-0732">Signal</keyword>
<dbReference type="InterPro" id="IPR000914">
    <property type="entry name" value="SBP_5_dom"/>
</dbReference>
<protein>
    <submittedName>
        <fullName evidence="3">Oligopeptide transport system substrate-binding protein</fullName>
    </submittedName>
</protein>